<evidence type="ECO:0000313" key="2">
    <source>
        <dbReference type="EMBL" id="KPE51537.1"/>
    </source>
</evidence>
<keyword evidence="1" id="KW-0732">Signal</keyword>
<protein>
    <recommendedName>
        <fullName evidence="4">DUF2059 domain-containing protein</fullName>
    </recommendedName>
</protein>
<dbReference type="PATRIC" id="fig|253.9.peg.3267"/>
<sequence>MKKIIFIILLSIIPTAISAQAGFPRPLDEKPEGKKLELINTFIKETHYQARLKSFLSISLSAYSDQYSHDEAKKIYDQFNPDEFLKDNQAFYAMFKHLSLEDINKIINLYRSLEGGVSSVPMISDSLIGQLNDYAKRELKKLNK</sequence>
<organism evidence="2 3">
    <name type="scientific">Chryseobacterium indologenes</name>
    <name type="common">Flavobacterium indologenes</name>
    <dbReference type="NCBI Taxonomy" id="253"/>
    <lineage>
        <taxon>Bacteria</taxon>
        <taxon>Pseudomonadati</taxon>
        <taxon>Bacteroidota</taxon>
        <taxon>Flavobacteriia</taxon>
        <taxon>Flavobacteriales</taxon>
        <taxon>Weeksellaceae</taxon>
        <taxon>Chryseobacterium group</taxon>
        <taxon>Chryseobacterium</taxon>
    </lineage>
</organism>
<dbReference type="Proteomes" id="UP000037953">
    <property type="component" value="Unassembled WGS sequence"/>
</dbReference>
<dbReference type="OrthoDB" id="9929437at2"/>
<dbReference type="AlphaFoldDB" id="A0A0N0ZYG7"/>
<accession>A0A0N0ZYG7</accession>
<feature type="chain" id="PRO_5005865236" description="DUF2059 domain-containing protein" evidence="1">
    <location>
        <begin position="22"/>
        <end position="144"/>
    </location>
</feature>
<evidence type="ECO:0000313" key="3">
    <source>
        <dbReference type="Proteomes" id="UP000037953"/>
    </source>
</evidence>
<feature type="signal peptide" evidence="1">
    <location>
        <begin position="1"/>
        <end position="21"/>
    </location>
</feature>
<reference evidence="2 3" key="1">
    <citation type="journal article" date="2015" name="Genom Data">
        <title>Draft genome sequence of a multidrug-resistant Chryseobacterium indologenes isolate from Malaysia.</title>
        <authorList>
            <person name="Yu C.Y."/>
            <person name="Ang G.Y."/>
            <person name="Cheng H.J."/>
            <person name="Cheong Y.M."/>
            <person name="Yin W.F."/>
            <person name="Chan K.G."/>
        </authorList>
    </citation>
    <scope>NUCLEOTIDE SEQUENCE [LARGE SCALE GENOMIC DNA]</scope>
    <source>
        <strain evidence="2 3">CI_885</strain>
    </source>
</reference>
<evidence type="ECO:0000256" key="1">
    <source>
        <dbReference type="SAM" id="SignalP"/>
    </source>
</evidence>
<evidence type="ECO:0008006" key="4">
    <source>
        <dbReference type="Google" id="ProtNLM"/>
    </source>
</evidence>
<proteinExistence type="predicted"/>
<reference evidence="3" key="2">
    <citation type="submission" date="2015-09" db="EMBL/GenBank/DDBJ databases">
        <title>Draft genome sequence of a multidrug-resistant Chryseobacterium indologenes isolate from Malaysia.</title>
        <authorList>
            <person name="Yu C.Y."/>
            <person name="Ang G.Y."/>
            <person name="Chan K.-G."/>
        </authorList>
    </citation>
    <scope>NUCLEOTIDE SEQUENCE [LARGE SCALE GENOMIC DNA]</scope>
    <source>
        <strain evidence="3">CI_885</strain>
    </source>
</reference>
<dbReference type="EMBL" id="LJOD01000004">
    <property type="protein sequence ID" value="KPE51537.1"/>
    <property type="molecule type" value="Genomic_DNA"/>
</dbReference>
<gene>
    <name evidence="2" type="ORF">AOB46_07640</name>
</gene>
<dbReference type="RefSeq" id="WP_062697949.1">
    <property type="nucleotide sequence ID" value="NZ_LJOD01000004.1"/>
</dbReference>
<comment type="caution">
    <text evidence="2">The sequence shown here is derived from an EMBL/GenBank/DDBJ whole genome shotgun (WGS) entry which is preliminary data.</text>
</comment>
<name>A0A0N0ZYG7_CHRID</name>